<dbReference type="EMBL" id="NGJZ01000002">
    <property type="protein sequence ID" value="RSU07101.1"/>
    <property type="molecule type" value="Genomic_DNA"/>
</dbReference>
<dbReference type="OrthoDB" id="9778932at2"/>
<dbReference type="InterPro" id="IPR013783">
    <property type="entry name" value="Ig-like_fold"/>
</dbReference>
<dbReference type="RefSeq" id="WP_126824598.1">
    <property type="nucleotide sequence ID" value="NZ_JBHLWU010000002.1"/>
</dbReference>
<sequence length="598" mass="68519">MRSVVKKDQKQTVSIQKISADRAVYRPGFPVKWTVRLSDKGQESQGTYHLVVTHLGDKVGQKSGEWTTKEGEGTIVLDWRSPSMDYQGYLAQLELRNLDGQIVAHANKAIDVSSDWTKFPRYGYLTEFGGATTPEKTIEQMKDWQLNSIEYYDWKFLHHQLIPEDGAMTWQDWSGRQIDGNKVKMYIQQAKKANIVSMSYNMIYAATNNYQEYGVKADWLLHYAEEHGEKGKHKGEVFSFEMGDSPSGQSTLFFFDLDCSEWQTYIIQKNQEALAVMGFDGWHGDTVGEWGKMWAAADIGQEDQAKYVKNSYRSFLNTVKERLGNAYYLSFNPVGAQGIEQVNTSNVDVLYAEIWPWDKDSEGNLYEDYMSLKREIDQSRKESGGKSLIIPAYMEYDYAANQKIRQSFNQAAVLLTAAAVYAAGGSRMELGNGTEMLSNEYFPSNQLYMSCEHQKRQHALQEFIVAYQNILRDGLEDNQKPISIDQEKTSIDGQADTIWAYAKEKEGMEAIQLINLSGVMDVTWRANEGKKETPKKKSNLTVKYYTEQIYPHAYLTSPDPEFDGLSKKVAITQKRDQRGIYLEIPVSSLEYWAMLYFY</sequence>
<dbReference type="AlphaFoldDB" id="A0A430AGS4"/>
<evidence type="ECO:0000256" key="1">
    <source>
        <dbReference type="ARBA" id="ARBA00010837"/>
    </source>
</evidence>
<gene>
    <name evidence="3" type="ORF">CBF30_07545</name>
</gene>
<dbReference type="InterPro" id="IPR013780">
    <property type="entry name" value="Glyco_hydro_b"/>
</dbReference>
<evidence type="ECO:0000313" key="4">
    <source>
        <dbReference type="Proteomes" id="UP000288669"/>
    </source>
</evidence>
<organism evidence="3 4">
    <name type="scientific">Vagococcus entomophilus</name>
    <dbReference type="NCBI Taxonomy" id="1160095"/>
    <lineage>
        <taxon>Bacteria</taxon>
        <taxon>Bacillati</taxon>
        <taxon>Bacillota</taxon>
        <taxon>Bacilli</taxon>
        <taxon>Lactobacillales</taxon>
        <taxon>Enterococcaceae</taxon>
        <taxon>Vagococcus</taxon>
    </lineage>
</organism>
<reference evidence="3 4" key="1">
    <citation type="submission" date="2017-05" db="EMBL/GenBank/DDBJ databases">
        <title>Vagococcus spp. assemblies.</title>
        <authorList>
            <person name="Gulvik C.A."/>
        </authorList>
    </citation>
    <scope>NUCLEOTIDE SEQUENCE [LARGE SCALE GENOMIC DNA]</scope>
    <source>
        <strain evidence="3 4">DSM 24756</strain>
    </source>
</reference>
<dbReference type="Proteomes" id="UP000288669">
    <property type="component" value="Unassembled WGS sequence"/>
</dbReference>
<keyword evidence="2" id="KW-0732">Signal</keyword>
<dbReference type="Pfam" id="PF13199">
    <property type="entry name" value="Glyco_hydro_66"/>
    <property type="match status" value="1"/>
</dbReference>
<dbReference type="CDD" id="cd14745">
    <property type="entry name" value="GH66"/>
    <property type="match status" value="1"/>
</dbReference>
<dbReference type="Gene3D" id="3.20.20.80">
    <property type="entry name" value="Glycosidases"/>
    <property type="match status" value="1"/>
</dbReference>
<accession>A0A430AGS4</accession>
<name>A0A430AGS4_9ENTE</name>
<comment type="similarity">
    <text evidence="1">Belongs to the glycosyl hydrolase 66 family.</text>
</comment>
<dbReference type="Gene3D" id="2.60.40.10">
    <property type="entry name" value="Immunoglobulins"/>
    <property type="match status" value="1"/>
</dbReference>
<protein>
    <submittedName>
        <fullName evidence="3">Dextranase</fullName>
    </submittedName>
</protein>
<dbReference type="InterPro" id="IPR025092">
    <property type="entry name" value="Glyco_hydro_66"/>
</dbReference>
<keyword evidence="4" id="KW-1185">Reference proteome</keyword>
<evidence type="ECO:0000256" key="2">
    <source>
        <dbReference type="ARBA" id="ARBA00022729"/>
    </source>
</evidence>
<evidence type="ECO:0000313" key="3">
    <source>
        <dbReference type="EMBL" id="RSU07101.1"/>
    </source>
</evidence>
<dbReference type="Gene3D" id="2.60.40.1180">
    <property type="entry name" value="Golgi alpha-mannosidase II"/>
    <property type="match status" value="1"/>
</dbReference>
<comment type="caution">
    <text evidence="3">The sequence shown here is derived from an EMBL/GenBank/DDBJ whole genome shotgun (WGS) entry which is preliminary data.</text>
</comment>
<proteinExistence type="inferred from homology"/>